<evidence type="ECO:0000313" key="2">
    <source>
        <dbReference type="EMBL" id="MEJ5977343.1"/>
    </source>
</evidence>
<evidence type="ECO:0000256" key="1">
    <source>
        <dbReference type="SAM" id="SignalP"/>
    </source>
</evidence>
<protein>
    <submittedName>
        <fullName evidence="2">Uncharacterized protein</fullName>
    </submittedName>
</protein>
<accession>A0ABU8RWM6</accession>
<dbReference type="Proteomes" id="UP001361239">
    <property type="component" value="Unassembled WGS sequence"/>
</dbReference>
<feature type="signal peptide" evidence="1">
    <location>
        <begin position="1"/>
        <end position="22"/>
    </location>
</feature>
<keyword evidence="1" id="KW-0732">Signal</keyword>
<gene>
    <name evidence="2" type="ORF">WG901_11895</name>
</gene>
<sequence>MRKTALALAAGAVLLTGAAAGAKPKLTGEEQLAKILDGRQPGNPVDCISLTDSRDQRVIDKTAIVYGNGGTIYVNRPSNPRDLDRDDIMVTDIRGSQLCRMDIVRTHDRAGFFYNGFVGLQQFVPYRRVARAN</sequence>
<dbReference type="EMBL" id="JBBHJZ010000002">
    <property type="protein sequence ID" value="MEJ5977343.1"/>
    <property type="molecule type" value="Genomic_DNA"/>
</dbReference>
<name>A0ABU8RWM6_9SPHN</name>
<reference evidence="2 3" key="1">
    <citation type="submission" date="2024-03" db="EMBL/GenBank/DDBJ databases">
        <authorList>
            <person name="Jo J.-H."/>
        </authorList>
    </citation>
    <scope>NUCLEOTIDE SEQUENCE [LARGE SCALE GENOMIC DNA]</scope>
    <source>
        <strain evidence="2 3">PS1R-30</strain>
    </source>
</reference>
<proteinExistence type="predicted"/>
<dbReference type="RefSeq" id="WP_339587282.1">
    <property type="nucleotide sequence ID" value="NZ_JBBHJZ010000002.1"/>
</dbReference>
<keyword evidence="3" id="KW-1185">Reference proteome</keyword>
<comment type="caution">
    <text evidence="2">The sequence shown here is derived from an EMBL/GenBank/DDBJ whole genome shotgun (WGS) entry which is preliminary data.</text>
</comment>
<evidence type="ECO:0000313" key="3">
    <source>
        <dbReference type="Proteomes" id="UP001361239"/>
    </source>
</evidence>
<organism evidence="2 3">
    <name type="scientific">Novosphingobium anseongense</name>
    <dbReference type="NCBI Taxonomy" id="3133436"/>
    <lineage>
        <taxon>Bacteria</taxon>
        <taxon>Pseudomonadati</taxon>
        <taxon>Pseudomonadota</taxon>
        <taxon>Alphaproteobacteria</taxon>
        <taxon>Sphingomonadales</taxon>
        <taxon>Sphingomonadaceae</taxon>
        <taxon>Novosphingobium</taxon>
    </lineage>
</organism>
<feature type="chain" id="PRO_5045687875" evidence="1">
    <location>
        <begin position="23"/>
        <end position="133"/>
    </location>
</feature>